<sequence>MRVRLLEYGPIGGGRSCTRYGRSIGRPTELQLVGMAKLSLASYTQVAVVKALARCKGEYRNMYGHYEVWHARAKGWLGCKRGLVLALALVGGYSCKKR</sequence>
<proteinExistence type="predicted"/>
<name>A0AAV1SIV5_9ROSI</name>
<accession>A0AAV1SIV5</accession>
<dbReference type="AlphaFoldDB" id="A0AAV1SIV5"/>
<evidence type="ECO:0000313" key="2">
    <source>
        <dbReference type="Proteomes" id="UP001314170"/>
    </source>
</evidence>
<reference evidence="1 2" key="1">
    <citation type="submission" date="2024-01" db="EMBL/GenBank/DDBJ databases">
        <authorList>
            <person name="Waweru B."/>
        </authorList>
    </citation>
    <scope>NUCLEOTIDE SEQUENCE [LARGE SCALE GENOMIC DNA]</scope>
</reference>
<gene>
    <name evidence="1" type="ORF">DCAF_LOCUS24159</name>
</gene>
<dbReference type="Proteomes" id="UP001314170">
    <property type="component" value="Unassembled WGS sequence"/>
</dbReference>
<organism evidence="1 2">
    <name type="scientific">Dovyalis caffra</name>
    <dbReference type="NCBI Taxonomy" id="77055"/>
    <lineage>
        <taxon>Eukaryota</taxon>
        <taxon>Viridiplantae</taxon>
        <taxon>Streptophyta</taxon>
        <taxon>Embryophyta</taxon>
        <taxon>Tracheophyta</taxon>
        <taxon>Spermatophyta</taxon>
        <taxon>Magnoliopsida</taxon>
        <taxon>eudicotyledons</taxon>
        <taxon>Gunneridae</taxon>
        <taxon>Pentapetalae</taxon>
        <taxon>rosids</taxon>
        <taxon>fabids</taxon>
        <taxon>Malpighiales</taxon>
        <taxon>Salicaceae</taxon>
        <taxon>Flacourtieae</taxon>
        <taxon>Dovyalis</taxon>
    </lineage>
</organism>
<protein>
    <submittedName>
        <fullName evidence="1">Uncharacterized protein</fullName>
    </submittedName>
</protein>
<comment type="caution">
    <text evidence="1">The sequence shown here is derived from an EMBL/GenBank/DDBJ whole genome shotgun (WGS) entry which is preliminary data.</text>
</comment>
<keyword evidence="2" id="KW-1185">Reference proteome</keyword>
<evidence type="ECO:0000313" key="1">
    <source>
        <dbReference type="EMBL" id="CAK7352312.1"/>
    </source>
</evidence>
<dbReference type="EMBL" id="CAWUPB010001194">
    <property type="protein sequence ID" value="CAK7352312.1"/>
    <property type="molecule type" value="Genomic_DNA"/>
</dbReference>